<dbReference type="AlphaFoldDB" id="A0A6S7F3A4"/>
<accession>A0A6S7F3A4</accession>
<gene>
    <name evidence="1" type="ORF">LMG26858_06180</name>
</gene>
<proteinExistence type="predicted"/>
<reference evidence="1 2" key="1">
    <citation type="submission" date="2020-04" db="EMBL/GenBank/DDBJ databases">
        <authorList>
            <person name="De Canck E."/>
        </authorList>
    </citation>
    <scope>NUCLEOTIDE SEQUENCE [LARGE SCALE GENOMIC DNA]</scope>
    <source>
        <strain evidence="1 2">LMG 26858</strain>
    </source>
</reference>
<dbReference type="EMBL" id="CADILG010000100">
    <property type="protein sequence ID" value="CAB3928227.1"/>
    <property type="molecule type" value="Genomic_DNA"/>
</dbReference>
<organism evidence="1 2">
    <name type="scientific">Achromobacter anxifer</name>
    <dbReference type="NCBI Taxonomy" id="1287737"/>
    <lineage>
        <taxon>Bacteria</taxon>
        <taxon>Pseudomonadati</taxon>
        <taxon>Pseudomonadota</taxon>
        <taxon>Betaproteobacteria</taxon>
        <taxon>Burkholderiales</taxon>
        <taxon>Alcaligenaceae</taxon>
        <taxon>Achromobacter</taxon>
    </lineage>
</organism>
<sequence length="200" mass="23067">MHTVKEISETRRLYTSPEGVVSASENDLWLPALFDSEETAVAAFDFPNWRLEKLQDKSNKRTTHDRNRVVTLLDLYLRDHIWFKAGSIVPAWIVGTRYTVSGRTYKRSHRVVFCKDTWVIPRGDKVLILFPYLDRPAIDINNREDRITATLGPRFQCGFHLLYGPAWAILQKLESAFGYLPIQDRAQKAASHTDDGAVYR</sequence>
<dbReference type="Proteomes" id="UP000494117">
    <property type="component" value="Unassembled WGS sequence"/>
</dbReference>
<name>A0A6S7F3A4_9BURK</name>
<dbReference type="RefSeq" id="WP_175211641.1">
    <property type="nucleotide sequence ID" value="NZ_CADILG010000100.1"/>
</dbReference>
<evidence type="ECO:0000313" key="2">
    <source>
        <dbReference type="Proteomes" id="UP000494117"/>
    </source>
</evidence>
<protein>
    <submittedName>
        <fullName evidence="1">Uncharacterized protein</fullName>
    </submittedName>
</protein>
<keyword evidence="2" id="KW-1185">Reference proteome</keyword>
<evidence type="ECO:0000313" key="1">
    <source>
        <dbReference type="EMBL" id="CAB3928227.1"/>
    </source>
</evidence>